<sequence>MVHGNDFASVVRPHFDRLVKHYARRWVVANGIVLEDNTVADGFRFNQELDMGKLDWWEKVARAFSPPDPGLIPPTPPPPTPYHPSTAVATSNCPTPATPATPRTPTTPTTPVTQSRRRRGTSLSTSTSMSTTTAAATAIPKWRRPQQTPTHHKRGPGAADMDRLVSSLEALRLFSDPASGSAGENRGQMPAAVVSLSPVPVENAIPVLGPELWAPAPRAAVPDLKPSWGILSVVVVVVAVAVALVAVVASRTINHYLIIPSPQHHRRCSVHIGLVGSTAIISPVVATETVPDESQTAATADYYPHREGGSSRSTLGG</sequence>
<feature type="region of interest" description="Disordered" evidence="1">
    <location>
        <begin position="292"/>
        <end position="317"/>
    </location>
</feature>
<dbReference type="STRING" id="1306861.A0A4U6XGJ7"/>
<organism evidence="3 4">
    <name type="scientific">Colletotrichum tanaceti</name>
    <dbReference type="NCBI Taxonomy" id="1306861"/>
    <lineage>
        <taxon>Eukaryota</taxon>
        <taxon>Fungi</taxon>
        <taxon>Dikarya</taxon>
        <taxon>Ascomycota</taxon>
        <taxon>Pezizomycotina</taxon>
        <taxon>Sordariomycetes</taxon>
        <taxon>Hypocreomycetidae</taxon>
        <taxon>Glomerellales</taxon>
        <taxon>Glomerellaceae</taxon>
        <taxon>Colletotrichum</taxon>
        <taxon>Colletotrichum destructivum species complex</taxon>
    </lineage>
</organism>
<comment type="caution">
    <text evidence="3">The sequence shown here is derived from an EMBL/GenBank/DDBJ whole genome shotgun (WGS) entry which is preliminary data.</text>
</comment>
<dbReference type="AlphaFoldDB" id="A0A4U6XGJ7"/>
<feature type="compositionally biased region" description="Low complexity" evidence="1">
    <location>
        <begin position="121"/>
        <end position="136"/>
    </location>
</feature>
<keyword evidence="4" id="KW-1185">Reference proteome</keyword>
<feature type="transmembrane region" description="Helical" evidence="2">
    <location>
        <begin position="228"/>
        <end position="249"/>
    </location>
</feature>
<reference evidence="3 4" key="1">
    <citation type="journal article" date="2019" name="PLoS ONE">
        <title>Comparative genome analysis indicates high evolutionary potential of pathogenicity genes in Colletotrichum tanaceti.</title>
        <authorList>
            <person name="Lelwala R.V."/>
            <person name="Korhonen P.K."/>
            <person name="Young N.D."/>
            <person name="Scott J.B."/>
            <person name="Ades P.A."/>
            <person name="Gasser R.B."/>
            <person name="Taylor P.W.J."/>
        </authorList>
    </citation>
    <scope>NUCLEOTIDE SEQUENCE [LARGE SCALE GENOMIC DNA]</scope>
    <source>
        <strain evidence="3">BRIP57314</strain>
    </source>
</reference>
<dbReference type="EMBL" id="PJEX01000134">
    <property type="protein sequence ID" value="TKW54509.1"/>
    <property type="molecule type" value="Genomic_DNA"/>
</dbReference>
<feature type="compositionally biased region" description="Low complexity" evidence="1">
    <location>
        <begin position="94"/>
        <end position="114"/>
    </location>
</feature>
<name>A0A4U6XGJ7_9PEZI</name>
<keyword evidence="2" id="KW-1133">Transmembrane helix</keyword>
<evidence type="ECO:0000313" key="3">
    <source>
        <dbReference type="EMBL" id="TKW54509.1"/>
    </source>
</evidence>
<evidence type="ECO:0000256" key="2">
    <source>
        <dbReference type="SAM" id="Phobius"/>
    </source>
</evidence>
<feature type="region of interest" description="Disordered" evidence="1">
    <location>
        <begin position="67"/>
        <end position="136"/>
    </location>
</feature>
<evidence type="ECO:0000256" key="1">
    <source>
        <dbReference type="SAM" id="MobiDB-lite"/>
    </source>
</evidence>
<dbReference type="Proteomes" id="UP000310108">
    <property type="component" value="Unassembled WGS sequence"/>
</dbReference>
<keyword evidence="2" id="KW-0812">Transmembrane</keyword>
<keyword evidence="2" id="KW-0472">Membrane</keyword>
<protein>
    <submittedName>
        <fullName evidence="3">Uncharacterized protein</fullName>
    </submittedName>
</protein>
<evidence type="ECO:0000313" key="4">
    <source>
        <dbReference type="Proteomes" id="UP000310108"/>
    </source>
</evidence>
<gene>
    <name evidence="3" type="ORF">CTA1_9840</name>
</gene>
<proteinExistence type="predicted"/>
<feature type="compositionally biased region" description="Pro residues" evidence="1">
    <location>
        <begin position="67"/>
        <end position="82"/>
    </location>
</feature>
<accession>A0A4U6XGJ7</accession>